<dbReference type="RefSeq" id="WP_382746236.1">
    <property type="nucleotide sequence ID" value="NZ_JBHMCT010000052.1"/>
</dbReference>
<name>A0ABV5R049_9ACTN</name>
<accession>A0ABV5R049</accession>
<evidence type="ECO:0000313" key="3">
    <source>
        <dbReference type="Proteomes" id="UP001589716"/>
    </source>
</evidence>
<sequence length="110" mass="11483">MGTRLVANCHVKDPRTFQMVHLAAGEEPAPVLGRLITNPDCWEGGELPDYDAAQAEPEGKEPADTGSGDGAAAEQEPGEDAGAEENTAKEPAETAEKPARKTATRKTAGQ</sequence>
<proteinExistence type="predicted"/>
<dbReference type="EMBL" id="JBHMCT010000052">
    <property type="protein sequence ID" value="MFB9558629.1"/>
    <property type="molecule type" value="Genomic_DNA"/>
</dbReference>
<protein>
    <submittedName>
        <fullName evidence="2">Uncharacterized protein</fullName>
    </submittedName>
</protein>
<organism evidence="2 3">
    <name type="scientific">Streptomyces roseoviridis</name>
    <dbReference type="NCBI Taxonomy" id="67361"/>
    <lineage>
        <taxon>Bacteria</taxon>
        <taxon>Bacillati</taxon>
        <taxon>Actinomycetota</taxon>
        <taxon>Actinomycetes</taxon>
        <taxon>Kitasatosporales</taxon>
        <taxon>Streptomycetaceae</taxon>
        <taxon>Streptomyces</taxon>
    </lineage>
</organism>
<comment type="caution">
    <text evidence="2">The sequence shown here is derived from an EMBL/GenBank/DDBJ whole genome shotgun (WGS) entry which is preliminary data.</text>
</comment>
<evidence type="ECO:0000256" key="1">
    <source>
        <dbReference type="SAM" id="MobiDB-lite"/>
    </source>
</evidence>
<feature type="compositionally biased region" description="Basic and acidic residues" evidence="1">
    <location>
        <begin position="86"/>
        <end position="99"/>
    </location>
</feature>
<dbReference type="Proteomes" id="UP001589716">
    <property type="component" value="Unassembled WGS sequence"/>
</dbReference>
<keyword evidence="3" id="KW-1185">Reference proteome</keyword>
<reference evidence="2 3" key="1">
    <citation type="submission" date="2024-09" db="EMBL/GenBank/DDBJ databases">
        <authorList>
            <person name="Sun Q."/>
            <person name="Mori K."/>
        </authorList>
    </citation>
    <scope>NUCLEOTIDE SEQUENCE [LARGE SCALE GENOMIC DNA]</scope>
    <source>
        <strain evidence="2 3">JCM 4414</strain>
    </source>
</reference>
<feature type="region of interest" description="Disordered" evidence="1">
    <location>
        <begin position="39"/>
        <end position="110"/>
    </location>
</feature>
<gene>
    <name evidence="2" type="ORF">ACFFTP_31170</name>
</gene>
<evidence type="ECO:0000313" key="2">
    <source>
        <dbReference type="EMBL" id="MFB9558629.1"/>
    </source>
</evidence>